<keyword evidence="3" id="KW-1185">Reference proteome</keyword>
<reference evidence="3" key="1">
    <citation type="submission" date="2014-04" db="EMBL/GenBank/DDBJ databases">
        <title>Evolutionary Origins and Diversification of the Mycorrhizal Mutualists.</title>
        <authorList>
            <consortium name="DOE Joint Genome Institute"/>
            <consortium name="Mycorrhizal Genomics Consortium"/>
            <person name="Kohler A."/>
            <person name="Kuo A."/>
            <person name="Nagy L.G."/>
            <person name="Floudas D."/>
            <person name="Copeland A."/>
            <person name="Barry K.W."/>
            <person name="Cichocki N."/>
            <person name="Veneault-Fourrey C."/>
            <person name="LaButti K."/>
            <person name="Lindquist E.A."/>
            <person name="Lipzen A."/>
            <person name="Lundell T."/>
            <person name="Morin E."/>
            <person name="Murat C."/>
            <person name="Riley R."/>
            <person name="Ohm R."/>
            <person name="Sun H."/>
            <person name="Tunlid A."/>
            <person name="Henrissat B."/>
            <person name="Grigoriev I.V."/>
            <person name="Hibbett D.S."/>
            <person name="Martin F."/>
        </authorList>
    </citation>
    <scope>NUCLEOTIDE SEQUENCE [LARGE SCALE GENOMIC DNA]</scope>
    <source>
        <strain evidence="3">FD-334 SS-4</strain>
    </source>
</reference>
<dbReference type="InterPro" id="IPR001810">
    <property type="entry name" value="F-box_dom"/>
</dbReference>
<sequence length="148" mass="15975">MGRRRAKNPLRRKVSRPVVTVYDSDGEVVASPPHPTSRLDLVPLVPQKRATHPAIDNAPATSPARPDVLSQMPFDVFIEILGYLPTEALLALSRTSRLLQGVLHERSASGRAGTAPRGPRAVRPSAVRRGGGCCCSESTARCVFRLCV</sequence>
<evidence type="ECO:0000313" key="3">
    <source>
        <dbReference type="Proteomes" id="UP000054270"/>
    </source>
</evidence>
<dbReference type="Proteomes" id="UP000054270">
    <property type="component" value="Unassembled WGS sequence"/>
</dbReference>
<organism evidence="2 3">
    <name type="scientific">Hypholoma sublateritium (strain FD-334 SS-4)</name>
    <dbReference type="NCBI Taxonomy" id="945553"/>
    <lineage>
        <taxon>Eukaryota</taxon>
        <taxon>Fungi</taxon>
        <taxon>Dikarya</taxon>
        <taxon>Basidiomycota</taxon>
        <taxon>Agaricomycotina</taxon>
        <taxon>Agaricomycetes</taxon>
        <taxon>Agaricomycetidae</taxon>
        <taxon>Agaricales</taxon>
        <taxon>Agaricineae</taxon>
        <taxon>Strophariaceae</taxon>
        <taxon>Hypholoma</taxon>
    </lineage>
</organism>
<dbReference type="AlphaFoldDB" id="A0A0D2KJI1"/>
<protein>
    <recommendedName>
        <fullName evidence="1">F-box domain-containing protein</fullName>
    </recommendedName>
</protein>
<accession>A0A0D2KJI1</accession>
<name>A0A0D2KJI1_HYPSF</name>
<gene>
    <name evidence="2" type="ORF">HYPSUDRAFT_416451</name>
</gene>
<proteinExistence type="predicted"/>
<feature type="domain" description="F-box" evidence="1">
    <location>
        <begin position="66"/>
        <end position="105"/>
    </location>
</feature>
<dbReference type="SUPFAM" id="SSF81383">
    <property type="entry name" value="F-box domain"/>
    <property type="match status" value="1"/>
</dbReference>
<dbReference type="Pfam" id="PF00646">
    <property type="entry name" value="F-box"/>
    <property type="match status" value="1"/>
</dbReference>
<evidence type="ECO:0000259" key="1">
    <source>
        <dbReference type="PROSITE" id="PS50181"/>
    </source>
</evidence>
<evidence type="ECO:0000313" key="2">
    <source>
        <dbReference type="EMBL" id="KJA14787.1"/>
    </source>
</evidence>
<dbReference type="CDD" id="cd09917">
    <property type="entry name" value="F-box_SF"/>
    <property type="match status" value="1"/>
</dbReference>
<dbReference type="InterPro" id="IPR036047">
    <property type="entry name" value="F-box-like_dom_sf"/>
</dbReference>
<dbReference type="EMBL" id="KN817665">
    <property type="protein sequence ID" value="KJA14787.1"/>
    <property type="molecule type" value="Genomic_DNA"/>
</dbReference>
<dbReference type="PROSITE" id="PS50181">
    <property type="entry name" value="FBOX"/>
    <property type="match status" value="1"/>
</dbReference>